<dbReference type="EMBL" id="MWDQ01000040">
    <property type="protein sequence ID" value="OQB74452.1"/>
    <property type="molecule type" value="Genomic_DNA"/>
</dbReference>
<name>A0A1V6CC12_UNCT6</name>
<proteinExistence type="predicted"/>
<dbReference type="Proteomes" id="UP000485562">
    <property type="component" value="Unassembled WGS sequence"/>
</dbReference>
<protein>
    <submittedName>
        <fullName evidence="1">Uncharacterized protein</fullName>
    </submittedName>
</protein>
<dbReference type="AlphaFoldDB" id="A0A1V6CC12"/>
<sequence length="154" mass="17984">MKKLLMRRKASDNIYYHPDFHSALNIAIDYLEKNHGKSAVKEYLQQFASSYYNPLTESIRKQGLSALKKYLKDLYKKENGDIDIVYSKDAMTVLIKRCPAILHIKKKGGRPAKSFSETTKTVYETILEGTEYEFKMLNYDKKTGRALLTFRRKK</sequence>
<comment type="caution">
    <text evidence="1">The sequence shown here is derived from an EMBL/GenBank/DDBJ whole genome shotgun (WGS) entry which is preliminary data.</text>
</comment>
<accession>A0A1V6CC12</accession>
<reference evidence="1" key="1">
    <citation type="submission" date="2017-02" db="EMBL/GenBank/DDBJ databases">
        <title>Delving into the versatile metabolic prowess of the omnipresent phylum Bacteroidetes.</title>
        <authorList>
            <person name="Nobu M.K."/>
            <person name="Mei R."/>
            <person name="Narihiro T."/>
            <person name="Kuroda K."/>
            <person name="Liu W.-T."/>
        </authorList>
    </citation>
    <scope>NUCLEOTIDE SEQUENCE</scope>
    <source>
        <strain evidence="1">ADurb.Bin131</strain>
    </source>
</reference>
<gene>
    <name evidence="1" type="ORF">BWX89_00531</name>
</gene>
<evidence type="ECO:0000313" key="1">
    <source>
        <dbReference type="EMBL" id="OQB74452.1"/>
    </source>
</evidence>
<organism evidence="1">
    <name type="scientific">candidate division TA06 bacterium ADurb.Bin131</name>
    <dbReference type="NCBI Taxonomy" id="1852827"/>
    <lineage>
        <taxon>Bacteria</taxon>
        <taxon>Bacteria division TA06</taxon>
    </lineage>
</organism>